<sequence length="216" mass="23799">MHYLQFTYTLITIALLSPHLAPAHDIVSDNNDGVGLSHLPQGVVDLDEDKAIIAAIITAARTRQQVVIGEQPVHRNDEPKIQQRLRRQLQDTHQRRQERRRRRRQRQNRKSQINSADGTSKRAAGDDVAIAVGVVSAEDVTLELENVDFNVNSNSKFVAASAAAIAYDNTADEVDDNDNGGDDDNGDDDNDNDDDVSSSAISLDDDSQDDKVPFVT</sequence>
<organism evidence="3 4">
    <name type="scientific">Ceratitis capitata</name>
    <name type="common">Mediterranean fruit fly</name>
    <name type="synonym">Tephritis capitata</name>
    <dbReference type="NCBI Taxonomy" id="7213"/>
    <lineage>
        <taxon>Eukaryota</taxon>
        <taxon>Metazoa</taxon>
        <taxon>Ecdysozoa</taxon>
        <taxon>Arthropoda</taxon>
        <taxon>Hexapoda</taxon>
        <taxon>Insecta</taxon>
        <taxon>Pterygota</taxon>
        <taxon>Neoptera</taxon>
        <taxon>Endopterygota</taxon>
        <taxon>Diptera</taxon>
        <taxon>Brachycera</taxon>
        <taxon>Muscomorpha</taxon>
        <taxon>Tephritoidea</taxon>
        <taxon>Tephritidae</taxon>
        <taxon>Ceratitis</taxon>
        <taxon>Ceratitis</taxon>
    </lineage>
</organism>
<comment type="caution">
    <text evidence="3">The sequence shown here is derived from an EMBL/GenBank/DDBJ whole genome shotgun (WGS) entry which is preliminary data.</text>
</comment>
<accession>A0A811V2T0</accession>
<protein>
    <submittedName>
        <fullName evidence="3">(Mediterranean fruit fly) hypothetical protein</fullName>
    </submittedName>
</protein>
<dbReference type="EMBL" id="CAJHJT010000034">
    <property type="protein sequence ID" value="CAD7005892.1"/>
    <property type="molecule type" value="Genomic_DNA"/>
</dbReference>
<evidence type="ECO:0000313" key="3">
    <source>
        <dbReference type="EMBL" id="CAD7005892.1"/>
    </source>
</evidence>
<evidence type="ECO:0000256" key="1">
    <source>
        <dbReference type="SAM" id="MobiDB-lite"/>
    </source>
</evidence>
<proteinExistence type="predicted"/>
<evidence type="ECO:0000256" key="2">
    <source>
        <dbReference type="SAM" id="SignalP"/>
    </source>
</evidence>
<dbReference type="Proteomes" id="UP000606786">
    <property type="component" value="Unassembled WGS sequence"/>
</dbReference>
<evidence type="ECO:0000313" key="4">
    <source>
        <dbReference type="Proteomes" id="UP000606786"/>
    </source>
</evidence>
<feature type="signal peptide" evidence="2">
    <location>
        <begin position="1"/>
        <end position="23"/>
    </location>
</feature>
<dbReference type="AlphaFoldDB" id="A0A811V2T0"/>
<feature type="chain" id="PRO_5033019046" evidence="2">
    <location>
        <begin position="24"/>
        <end position="216"/>
    </location>
</feature>
<feature type="compositionally biased region" description="Acidic residues" evidence="1">
    <location>
        <begin position="170"/>
        <end position="196"/>
    </location>
</feature>
<feature type="region of interest" description="Disordered" evidence="1">
    <location>
        <begin position="86"/>
        <end position="123"/>
    </location>
</feature>
<name>A0A811V2T0_CERCA</name>
<reference evidence="3" key="1">
    <citation type="submission" date="2020-11" db="EMBL/GenBank/DDBJ databases">
        <authorList>
            <person name="Whitehead M."/>
        </authorList>
    </citation>
    <scope>NUCLEOTIDE SEQUENCE</scope>
    <source>
        <strain evidence="3">EGII</strain>
    </source>
</reference>
<keyword evidence="2" id="KW-0732">Signal</keyword>
<gene>
    <name evidence="3" type="ORF">CCAP1982_LOCUS14232</name>
</gene>
<feature type="region of interest" description="Disordered" evidence="1">
    <location>
        <begin position="170"/>
        <end position="216"/>
    </location>
</feature>
<keyword evidence="4" id="KW-1185">Reference proteome</keyword>
<dbReference type="OrthoDB" id="5956770at2759"/>
<feature type="compositionally biased region" description="Basic residues" evidence="1">
    <location>
        <begin position="96"/>
        <end position="109"/>
    </location>
</feature>